<reference evidence="2" key="1">
    <citation type="journal article" date="2019" name="Sci. Rep.">
        <title>Draft genome of Tanacetum cinerariifolium, the natural source of mosquito coil.</title>
        <authorList>
            <person name="Yamashiro T."/>
            <person name="Shiraishi A."/>
            <person name="Satake H."/>
            <person name="Nakayama K."/>
        </authorList>
    </citation>
    <scope>NUCLEOTIDE SEQUENCE</scope>
</reference>
<name>A0A6L2MCG3_TANCI</name>
<comment type="caution">
    <text evidence="2">The sequence shown here is derived from an EMBL/GenBank/DDBJ whole genome shotgun (WGS) entry which is preliminary data.</text>
</comment>
<gene>
    <name evidence="2" type="ORF">Tci_043546</name>
</gene>
<protein>
    <submittedName>
        <fullName evidence="2">Uncharacterized protein</fullName>
    </submittedName>
</protein>
<sequence>MGIEDIASWDLDNSTWGGWGKVIGTVPVDAVVQESKKIPGLGFLINLSFNWQNPESTKARRTRGQVTEDDPEMFGEDAIPRPSGALRKTKSQRSSASSSATSSSSKTRVIELMQEQILIDREAKKESMDRELAARLAVCKI</sequence>
<dbReference type="AlphaFoldDB" id="A0A6L2MCG3"/>
<feature type="compositionally biased region" description="Low complexity" evidence="1">
    <location>
        <begin position="92"/>
        <end position="107"/>
    </location>
</feature>
<dbReference type="EMBL" id="BKCJ010006328">
    <property type="protein sequence ID" value="GEU71568.1"/>
    <property type="molecule type" value="Genomic_DNA"/>
</dbReference>
<proteinExistence type="predicted"/>
<evidence type="ECO:0000256" key="1">
    <source>
        <dbReference type="SAM" id="MobiDB-lite"/>
    </source>
</evidence>
<accession>A0A6L2MCG3</accession>
<evidence type="ECO:0000313" key="2">
    <source>
        <dbReference type="EMBL" id="GEU71568.1"/>
    </source>
</evidence>
<feature type="region of interest" description="Disordered" evidence="1">
    <location>
        <begin position="55"/>
        <end position="107"/>
    </location>
</feature>
<organism evidence="2">
    <name type="scientific">Tanacetum cinerariifolium</name>
    <name type="common">Dalmatian daisy</name>
    <name type="synonym">Chrysanthemum cinerariifolium</name>
    <dbReference type="NCBI Taxonomy" id="118510"/>
    <lineage>
        <taxon>Eukaryota</taxon>
        <taxon>Viridiplantae</taxon>
        <taxon>Streptophyta</taxon>
        <taxon>Embryophyta</taxon>
        <taxon>Tracheophyta</taxon>
        <taxon>Spermatophyta</taxon>
        <taxon>Magnoliopsida</taxon>
        <taxon>eudicotyledons</taxon>
        <taxon>Gunneridae</taxon>
        <taxon>Pentapetalae</taxon>
        <taxon>asterids</taxon>
        <taxon>campanulids</taxon>
        <taxon>Asterales</taxon>
        <taxon>Asteraceae</taxon>
        <taxon>Asteroideae</taxon>
        <taxon>Anthemideae</taxon>
        <taxon>Anthemidinae</taxon>
        <taxon>Tanacetum</taxon>
    </lineage>
</organism>